<dbReference type="EMBL" id="BAABCW010000003">
    <property type="protein sequence ID" value="GAA4112831.1"/>
    <property type="molecule type" value="Genomic_DNA"/>
</dbReference>
<organism evidence="1 2">
    <name type="scientific">Aquimarina addita</name>
    <dbReference type="NCBI Taxonomy" id="870485"/>
    <lineage>
        <taxon>Bacteria</taxon>
        <taxon>Pseudomonadati</taxon>
        <taxon>Bacteroidota</taxon>
        <taxon>Flavobacteriia</taxon>
        <taxon>Flavobacteriales</taxon>
        <taxon>Flavobacteriaceae</taxon>
        <taxon>Aquimarina</taxon>
    </lineage>
</organism>
<dbReference type="Proteomes" id="UP001500459">
    <property type="component" value="Unassembled WGS sequence"/>
</dbReference>
<dbReference type="PROSITE" id="PS51257">
    <property type="entry name" value="PROKAR_LIPOPROTEIN"/>
    <property type="match status" value="1"/>
</dbReference>
<protein>
    <submittedName>
        <fullName evidence="1">Uncharacterized protein</fullName>
    </submittedName>
</protein>
<sequence length="224" mass="25496">MIKIIKNIGIQWMVIQVVFLLISCQEEERELIDPTIDDTITQDSTLAGLMKNVVTHDGSFDDLVDKGNCYSINFPYFILHNGNLKEITHTADYAEILDSDTIQIQFPVTVTTYEYKEEFIETSTELNALASSCLSDDEDIECIDFVYPFNLSTFNANTNLLNTIEVLHDAQVYKFMDEMDDQTVMSINYPIQLVLHNGDHTTSGHNEQLVATILDFIESCNEND</sequence>
<proteinExistence type="predicted"/>
<dbReference type="RefSeq" id="WP_344925516.1">
    <property type="nucleotide sequence ID" value="NZ_BAABCW010000003.1"/>
</dbReference>
<comment type="caution">
    <text evidence="1">The sequence shown here is derived from an EMBL/GenBank/DDBJ whole genome shotgun (WGS) entry which is preliminary data.</text>
</comment>
<accession>A0ABP7XDP4</accession>
<evidence type="ECO:0000313" key="2">
    <source>
        <dbReference type="Proteomes" id="UP001500459"/>
    </source>
</evidence>
<reference evidence="2" key="1">
    <citation type="journal article" date="2019" name="Int. J. Syst. Evol. Microbiol.">
        <title>The Global Catalogue of Microorganisms (GCM) 10K type strain sequencing project: providing services to taxonomists for standard genome sequencing and annotation.</title>
        <authorList>
            <consortium name="The Broad Institute Genomics Platform"/>
            <consortium name="The Broad Institute Genome Sequencing Center for Infectious Disease"/>
            <person name="Wu L."/>
            <person name="Ma J."/>
        </authorList>
    </citation>
    <scope>NUCLEOTIDE SEQUENCE [LARGE SCALE GENOMIC DNA]</scope>
    <source>
        <strain evidence="2">JCM 17106</strain>
    </source>
</reference>
<gene>
    <name evidence="1" type="ORF">GCM10022393_11450</name>
</gene>
<evidence type="ECO:0000313" key="1">
    <source>
        <dbReference type="EMBL" id="GAA4112831.1"/>
    </source>
</evidence>
<name>A0ABP7XDP4_9FLAO</name>
<keyword evidence="2" id="KW-1185">Reference proteome</keyword>